<dbReference type="NCBIfam" id="TIGR01488">
    <property type="entry name" value="HAD-SF-IB"/>
    <property type="match status" value="1"/>
</dbReference>
<dbReference type="NCBIfam" id="TIGR01489">
    <property type="entry name" value="DKMTPPase-SF"/>
    <property type="match status" value="1"/>
</dbReference>
<proteinExistence type="predicted"/>
<keyword evidence="4" id="KW-1185">Reference proteome</keyword>
<evidence type="ECO:0000313" key="3">
    <source>
        <dbReference type="EMBL" id="KAH8697743.1"/>
    </source>
</evidence>
<evidence type="ECO:0000256" key="1">
    <source>
        <dbReference type="ARBA" id="ARBA00022801"/>
    </source>
</evidence>
<dbReference type="AlphaFoldDB" id="A0AAD4Q100"/>
<dbReference type="FunFam" id="3.60.21.10:FF:000054">
    <property type="entry name" value="DCR2p Phosphoesterase"/>
    <property type="match status" value="1"/>
</dbReference>
<dbReference type="SUPFAM" id="SSF56784">
    <property type="entry name" value="HAD-like"/>
    <property type="match status" value="1"/>
</dbReference>
<organism evidence="3 4">
    <name type="scientific">Talaromyces proteolyticus</name>
    <dbReference type="NCBI Taxonomy" id="1131652"/>
    <lineage>
        <taxon>Eukaryota</taxon>
        <taxon>Fungi</taxon>
        <taxon>Dikarya</taxon>
        <taxon>Ascomycota</taxon>
        <taxon>Pezizomycotina</taxon>
        <taxon>Eurotiomycetes</taxon>
        <taxon>Eurotiomycetidae</taxon>
        <taxon>Eurotiales</taxon>
        <taxon>Trichocomaceae</taxon>
        <taxon>Talaromyces</taxon>
        <taxon>Talaromyces sect. Bacilispori</taxon>
    </lineage>
</organism>
<reference evidence="3" key="1">
    <citation type="submission" date="2021-12" db="EMBL/GenBank/DDBJ databases">
        <title>Convergent genome expansion in fungi linked to evolution of root-endophyte symbiosis.</title>
        <authorList>
            <consortium name="DOE Joint Genome Institute"/>
            <person name="Ke Y.-H."/>
            <person name="Bonito G."/>
            <person name="Liao H.-L."/>
            <person name="Looney B."/>
            <person name="Rojas-Flechas A."/>
            <person name="Nash J."/>
            <person name="Hameed K."/>
            <person name="Schadt C."/>
            <person name="Martin F."/>
            <person name="Crous P.W."/>
            <person name="Miettinen O."/>
            <person name="Magnuson J.K."/>
            <person name="Labbe J."/>
            <person name="Jacobson D."/>
            <person name="Doktycz M.J."/>
            <person name="Veneault-Fourrey C."/>
            <person name="Kuo A."/>
            <person name="Mondo S."/>
            <person name="Calhoun S."/>
            <person name="Riley R."/>
            <person name="Ohm R."/>
            <person name="LaButti K."/>
            <person name="Andreopoulos B."/>
            <person name="Pangilinan J."/>
            <person name="Nolan M."/>
            <person name="Tritt A."/>
            <person name="Clum A."/>
            <person name="Lipzen A."/>
            <person name="Daum C."/>
            <person name="Barry K."/>
            <person name="Grigoriev I.V."/>
            <person name="Vilgalys R."/>
        </authorList>
    </citation>
    <scope>NUCLEOTIDE SEQUENCE</scope>
    <source>
        <strain evidence="3">PMI_201</strain>
    </source>
</reference>
<gene>
    <name evidence="3" type="ORF">BGW36DRAFT_296302</name>
</gene>
<dbReference type="SUPFAM" id="SSF56300">
    <property type="entry name" value="Metallo-dependent phosphatases"/>
    <property type="match status" value="1"/>
</dbReference>
<dbReference type="EMBL" id="JAJTJA010000006">
    <property type="protein sequence ID" value="KAH8697743.1"/>
    <property type="molecule type" value="Genomic_DNA"/>
</dbReference>
<name>A0AAD4Q100_9EURO</name>
<dbReference type="Gene3D" id="3.40.50.1000">
    <property type="entry name" value="HAD superfamily/HAD-like"/>
    <property type="match status" value="1"/>
</dbReference>
<dbReference type="InterPro" id="IPR006384">
    <property type="entry name" value="HAD_hydro_PyrdxlP_Pase-like"/>
</dbReference>
<protein>
    <submittedName>
        <fullName evidence="3">Phosphoesterase</fullName>
    </submittedName>
</protein>
<dbReference type="RefSeq" id="XP_046072444.1">
    <property type="nucleotide sequence ID" value="XM_046211253.1"/>
</dbReference>
<dbReference type="PANTHER" id="PTHR32440:SF0">
    <property type="entry name" value="PHOSPHATASE DCR2-RELATED"/>
    <property type="match status" value="1"/>
</dbReference>
<dbReference type="InterPro" id="IPR036412">
    <property type="entry name" value="HAD-like_sf"/>
</dbReference>
<dbReference type="Gene3D" id="3.90.1470.20">
    <property type="match status" value="1"/>
</dbReference>
<dbReference type="Pfam" id="PF00149">
    <property type="entry name" value="Metallophos"/>
    <property type="match status" value="1"/>
</dbReference>
<evidence type="ECO:0000313" key="4">
    <source>
        <dbReference type="Proteomes" id="UP001201262"/>
    </source>
</evidence>
<feature type="domain" description="Calcineurin-like phosphoesterase" evidence="2">
    <location>
        <begin position="462"/>
        <end position="711"/>
    </location>
</feature>
<dbReference type="InterPro" id="IPR029052">
    <property type="entry name" value="Metallo-depent_PP-like"/>
</dbReference>
<accession>A0AAD4Q100</accession>
<dbReference type="InterPro" id="IPR004843">
    <property type="entry name" value="Calcineurin-like_PHP"/>
</dbReference>
<evidence type="ECO:0000259" key="2">
    <source>
        <dbReference type="Pfam" id="PF00149"/>
    </source>
</evidence>
<comment type="caution">
    <text evidence="3">The sequence shown here is derived from an EMBL/GenBank/DDBJ whole genome shotgun (WGS) entry which is preliminary data.</text>
</comment>
<keyword evidence="1" id="KW-0378">Hydrolase</keyword>
<dbReference type="InterPro" id="IPR023214">
    <property type="entry name" value="HAD_sf"/>
</dbReference>
<dbReference type="CDD" id="cd07383">
    <property type="entry name" value="MPP_Dcr2"/>
    <property type="match status" value="1"/>
</dbReference>
<dbReference type="GO" id="GO:0005737">
    <property type="term" value="C:cytoplasm"/>
    <property type="evidence" value="ECO:0007669"/>
    <property type="project" value="TreeGrafter"/>
</dbReference>
<dbReference type="Proteomes" id="UP001201262">
    <property type="component" value="Unassembled WGS sequence"/>
</dbReference>
<dbReference type="GeneID" id="70241540"/>
<dbReference type="Pfam" id="PF12710">
    <property type="entry name" value="HAD"/>
    <property type="match status" value="1"/>
</dbReference>
<sequence length="790" mass="89267">MGSVELPYIRTNPKIIFFTDFDGTITLKDSNDYLTDNLGYGYDKRRQGNEDVLTGKATFRDAFRDMLDSVKPGFAECIQVLKENMKLDPYFTEFYNWAKENNVPIVVVSSGMVPIISGLFEVLLGHKPDPQHLSIVANDVESRDGKDINTPGGWQIKYHDDSHFGHDKSLAIKPYAALPAEKRPTLLYAGDGVSDLSAASETDLLFAKKGHDLVTYCERQGMPFTVFEDWSTILATTKDIYSGKVSAKKIRTGAQLSVLGFIVFLLVLFLDNQFRVLPNSIHGRLPTHHPGFVVTDVTITKCSSVNVFSSCTLDPSVWYRIDKDLYLGNTWASSAYVHFQRKKEEDLLETDKVVVDLRISRTNPGLSKDKKTSNEEWESRPGGIWLKRSAEPHVSDSKKTLTSLDVLFGIDAVDPRPQWEVKDLPILLDGMTESTEARITVRRGVPPTIKKPVPKINDNDRFKIMQAADLHLSTGTGVCRDPVPEERVPGEKCEADPRTLEFFEKLLDEEKPDLVVFSGDEVNGDTAKDAQSAVFKFVKPLVDRKIPYAAIFGNHDDEGDLNREQLMNLLEDLPYSLSSAGPEDVEGVGNYIVEVLGRSNTQHSALTLYLLDTHSYSPDERQFKGYNWLKPSQIRWFKSTAQSLKRQHDKYTHMHMNMAFIHIPLPEYRGEDRPWKGHWLEAPTAPAFNSGFMDALIEENVLFVSCGHDHVNDYCMLNRDSGDKPNLWMCYGGASGFGGYGGYDDYIRRMRFYEFDMGPGRIVTYKRLEYGDTESRLDEMMIVDAGQVRA</sequence>
<dbReference type="GO" id="GO:0004721">
    <property type="term" value="F:phosphoprotein phosphatase activity"/>
    <property type="evidence" value="ECO:0007669"/>
    <property type="project" value="TreeGrafter"/>
</dbReference>
<dbReference type="Gene3D" id="3.60.21.10">
    <property type="match status" value="1"/>
</dbReference>
<dbReference type="PANTHER" id="PTHR32440">
    <property type="entry name" value="PHOSPHATASE DCR2-RELATED-RELATED"/>
    <property type="match status" value="1"/>
</dbReference>